<sequence>MLKNLVSKWLLPKVISRSCESRIPRSGEEGEKVNCFVVALDRDDRPFFVATGFEKGLLTGLRWNGEQYAEEHSISIDDLNDGNLRITHYYGLSEVVYSSVYGLAWNYLSKVVYLRIHLYRYISSAHQFFFNKKKLVTKKRMELIQFMMNDQLDREHNGIGVIDLMTKLYSIKWVLHPSADEQQNRLELYLDSLVESGDLRKVNTEYVVTGKAISTIEKYEEEERRHTEAVKLQKKMVSLTILIAFVAIVQSGIIKLPVLLDLAPTSDSHNKQIQPTQKTRG</sequence>
<name>A0AB36JYF2_9GAMM</name>
<evidence type="ECO:0000313" key="2">
    <source>
        <dbReference type="Proteomes" id="UP000188726"/>
    </source>
</evidence>
<protein>
    <submittedName>
        <fullName evidence="1">Uncharacterized protein</fullName>
    </submittedName>
</protein>
<reference evidence="1 2" key="1">
    <citation type="journal article" date="2017" name="Genome Announc.">
        <title>Draft Genome Sequences of Salinivibrio proteolyticus, Salinivibrio sharmensis, Salinivibrio siamensis, Salinivibrio costicola subsp. alcaliphilus, Salinivibrio costicola subsp. vallismortis, and 29 New Isolates Belonging to the Genus Salinivibrio.</title>
        <authorList>
            <person name="Lopez-Hermoso C."/>
            <person name="de la Haba R.R."/>
            <person name="Sanchez-Porro C."/>
            <person name="Bayliss S.C."/>
            <person name="Feil E.J."/>
            <person name="Ventosa A."/>
        </authorList>
    </citation>
    <scope>NUCLEOTIDE SEQUENCE [LARGE SCALE GENOMIC DNA]</scope>
    <source>
        <strain evidence="1 2">IC202</strain>
    </source>
</reference>
<proteinExistence type="predicted"/>
<dbReference type="AlphaFoldDB" id="A0AB36JYF2"/>
<gene>
    <name evidence="1" type="ORF">BZG09_16615</name>
</gene>
<dbReference type="Proteomes" id="UP000188726">
    <property type="component" value="Unassembled WGS sequence"/>
</dbReference>
<dbReference type="EMBL" id="MUEO01000080">
    <property type="protein sequence ID" value="OOE40196.1"/>
    <property type="molecule type" value="Genomic_DNA"/>
</dbReference>
<accession>A0AB36JYF2</accession>
<organism evidence="1 2">
    <name type="scientific">Salinivibrio kushneri</name>
    <dbReference type="NCBI Taxonomy" id="1908198"/>
    <lineage>
        <taxon>Bacteria</taxon>
        <taxon>Pseudomonadati</taxon>
        <taxon>Pseudomonadota</taxon>
        <taxon>Gammaproteobacteria</taxon>
        <taxon>Vibrionales</taxon>
        <taxon>Vibrionaceae</taxon>
        <taxon>Salinivibrio</taxon>
    </lineage>
</organism>
<evidence type="ECO:0000313" key="1">
    <source>
        <dbReference type="EMBL" id="OOE40196.1"/>
    </source>
</evidence>
<comment type="caution">
    <text evidence="1">The sequence shown here is derived from an EMBL/GenBank/DDBJ whole genome shotgun (WGS) entry which is preliminary data.</text>
</comment>
<dbReference type="RefSeq" id="WP_077459676.1">
    <property type="nucleotide sequence ID" value="NZ_MUEO01000080.1"/>
</dbReference>